<comment type="caution">
    <text evidence="1">The sequence shown here is derived from an EMBL/GenBank/DDBJ whole genome shotgun (WGS) entry which is preliminary data.</text>
</comment>
<gene>
    <name evidence="1" type="ORF">HPB47_014023</name>
</gene>
<evidence type="ECO:0000313" key="1">
    <source>
        <dbReference type="EMBL" id="KAG0444233.1"/>
    </source>
</evidence>
<reference evidence="1 2" key="1">
    <citation type="journal article" date="2020" name="Cell">
        <title>Large-Scale Comparative Analyses of Tick Genomes Elucidate Their Genetic Diversity and Vector Capacities.</title>
        <authorList>
            <consortium name="Tick Genome and Microbiome Consortium (TIGMIC)"/>
            <person name="Jia N."/>
            <person name="Wang J."/>
            <person name="Shi W."/>
            <person name="Du L."/>
            <person name="Sun Y."/>
            <person name="Zhan W."/>
            <person name="Jiang J.F."/>
            <person name="Wang Q."/>
            <person name="Zhang B."/>
            <person name="Ji P."/>
            <person name="Bell-Sakyi L."/>
            <person name="Cui X.M."/>
            <person name="Yuan T.T."/>
            <person name="Jiang B.G."/>
            <person name="Yang W.F."/>
            <person name="Lam T.T."/>
            <person name="Chang Q.C."/>
            <person name="Ding S.J."/>
            <person name="Wang X.J."/>
            <person name="Zhu J.G."/>
            <person name="Ruan X.D."/>
            <person name="Zhao L."/>
            <person name="Wei J.T."/>
            <person name="Ye R.Z."/>
            <person name="Que T.C."/>
            <person name="Du C.H."/>
            <person name="Zhou Y.H."/>
            <person name="Cheng J.X."/>
            <person name="Dai P.F."/>
            <person name="Guo W.B."/>
            <person name="Han X.H."/>
            <person name="Huang E.J."/>
            <person name="Li L.F."/>
            <person name="Wei W."/>
            <person name="Gao Y.C."/>
            <person name="Liu J.Z."/>
            <person name="Shao H.Z."/>
            <person name="Wang X."/>
            <person name="Wang C.C."/>
            <person name="Yang T.C."/>
            <person name="Huo Q.B."/>
            <person name="Li W."/>
            <person name="Chen H.Y."/>
            <person name="Chen S.E."/>
            <person name="Zhou L.G."/>
            <person name="Ni X.B."/>
            <person name="Tian J.H."/>
            <person name="Sheng Y."/>
            <person name="Liu T."/>
            <person name="Pan Y.S."/>
            <person name="Xia L.Y."/>
            <person name="Li J."/>
            <person name="Zhao F."/>
            <person name="Cao W.C."/>
        </authorList>
    </citation>
    <scope>NUCLEOTIDE SEQUENCE [LARGE SCALE GENOMIC DNA]</scope>
    <source>
        <strain evidence="1">Iper-2018</strain>
    </source>
</reference>
<accession>A0AC60QZK9</accession>
<sequence>MSLWRKIPAVSLTRTSQRAEGDHDEHVNVDNERPCTLPGRQASRRSEDDPCANFDNVEAGPDILPGLHKFLQTNDDHVKNMGVGYKEEPRVSPRRRTFRHAEDDDGENVDDDEGLNLSLGRQVSWRAEDDDDENVDSDEDTVFEMKLSQNIARDADEDSTTCQPATCETAGSAEDVDNGDRLRGSFLIRKSGQSINCRRSCAGKFRNQLYTVRFKPHRNLDGLSNLSAKRPRLRG</sequence>
<name>A0AC60QZK9_IXOPE</name>
<dbReference type="Proteomes" id="UP000805193">
    <property type="component" value="Unassembled WGS sequence"/>
</dbReference>
<dbReference type="EMBL" id="JABSTQ010002300">
    <property type="protein sequence ID" value="KAG0444233.1"/>
    <property type="molecule type" value="Genomic_DNA"/>
</dbReference>
<proteinExistence type="predicted"/>
<keyword evidence="2" id="KW-1185">Reference proteome</keyword>
<organism evidence="1 2">
    <name type="scientific">Ixodes persulcatus</name>
    <name type="common">Taiga tick</name>
    <dbReference type="NCBI Taxonomy" id="34615"/>
    <lineage>
        <taxon>Eukaryota</taxon>
        <taxon>Metazoa</taxon>
        <taxon>Ecdysozoa</taxon>
        <taxon>Arthropoda</taxon>
        <taxon>Chelicerata</taxon>
        <taxon>Arachnida</taxon>
        <taxon>Acari</taxon>
        <taxon>Parasitiformes</taxon>
        <taxon>Ixodida</taxon>
        <taxon>Ixodoidea</taxon>
        <taxon>Ixodidae</taxon>
        <taxon>Ixodinae</taxon>
        <taxon>Ixodes</taxon>
    </lineage>
</organism>
<evidence type="ECO:0000313" key="2">
    <source>
        <dbReference type="Proteomes" id="UP000805193"/>
    </source>
</evidence>
<protein>
    <submittedName>
        <fullName evidence="1">Uncharacterized protein</fullName>
    </submittedName>
</protein>